<name>A0A831QM28_9FLAO</name>
<protein>
    <recommendedName>
        <fullName evidence="3">Lipoprotein</fullName>
    </recommendedName>
</protein>
<accession>A0A831QM28</accession>
<proteinExistence type="predicted"/>
<sequence>MRIFLSSLLALFLTGCASYPNKNGFQSVETLQETSLNPYFANDSTDYVYKANIEAFGKTFGGLFIVKKLGTNHHRTVFTTEIGNTLFDFTFQEDDFKINRILKEMDRKLLINILKKDFKTLLEESPQILQTFKHNDDIVYGAKIGSKKHYFYLDHAVLQKIIRTGGGKEKVAFLFSKIEKNYANKIQIVHNTIPLTITLSGI</sequence>
<dbReference type="PROSITE" id="PS51257">
    <property type="entry name" value="PROKAR_LIPOPROTEIN"/>
    <property type="match status" value="1"/>
</dbReference>
<dbReference type="Proteomes" id="UP000886191">
    <property type="component" value="Unassembled WGS sequence"/>
</dbReference>
<evidence type="ECO:0000313" key="2">
    <source>
        <dbReference type="EMBL" id="HEA19570.1"/>
    </source>
</evidence>
<organism evidence="2">
    <name type="scientific">Pricia antarctica</name>
    <dbReference type="NCBI Taxonomy" id="641691"/>
    <lineage>
        <taxon>Bacteria</taxon>
        <taxon>Pseudomonadati</taxon>
        <taxon>Bacteroidota</taxon>
        <taxon>Flavobacteriia</taxon>
        <taxon>Flavobacteriales</taxon>
        <taxon>Flavobacteriaceae</taxon>
        <taxon>Pricia</taxon>
    </lineage>
</organism>
<reference evidence="2" key="1">
    <citation type="journal article" date="2020" name="mSystems">
        <title>Genome- and Community-Level Interaction Insights into Carbon Utilization and Element Cycling Functions of Hydrothermarchaeota in Hydrothermal Sediment.</title>
        <authorList>
            <person name="Zhou Z."/>
            <person name="Liu Y."/>
            <person name="Xu W."/>
            <person name="Pan J."/>
            <person name="Luo Z.H."/>
            <person name="Li M."/>
        </authorList>
    </citation>
    <scope>NUCLEOTIDE SEQUENCE [LARGE SCALE GENOMIC DNA]</scope>
    <source>
        <strain evidence="2">HyVt-345</strain>
    </source>
</reference>
<dbReference type="EMBL" id="DRGL01000010">
    <property type="protein sequence ID" value="HEA19570.1"/>
    <property type="molecule type" value="Genomic_DNA"/>
</dbReference>
<feature type="chain" id="PRO_5032820139" description="Lipoprotein" evidence="1">
    <location>
        <begin position="18"/>
        <end position="202"/>
    </location>
</feature>
<gene>
    <name evidence="2" type="ORF">ENH87_01470</name>
</gene>
<dbReference type="AlphaFoldDB" id="A0A831QM28"/>
<evidence type="ECO:0000256" key="1">
    <source>
        <dbReference type="SAM" id="SignalP"/>
    </source>
</evidence>
<feature type="signal peptide" evidence="1">
    <location>
        <begin position="1"/>
        <end position="17"/>
    </location>
</feature>
<evidence type="ECO:0008006" key="3">
    <source>
        <dbReference type="Google" id="ProtNLM"/>
    </source>
</evidence>
<comment type="caution">
    <text evidence="2">The sequence shown here is derived from an EMBL/GenBank/DDBJ whole genome shotgun (WGS) entry which is preliminary data.</text>
</comment>
<keyword evidence="1" id="KW-0732">Signal</keyword>